<evidence type="ECO:0000313" key="3">
    <source>
        <dbReference type="Proteomes" id="UP001303046"/>
    </source>
</evidence>
<accession>A0ABR1C7K2</accession>
<gene>
    <name evidence="2" type="primary">Necator_chrII.g5052</name>
    <name evidence="2" type="ORF">RB195_017260</name>
</gene>
<protein>
    <submittedName>
        <fullName evidence="2">Uncharacterized protein</fullName>
    </submittedName>
</protein>
<dbReference type="Proteomes" id="UP001303046">
    <property type="component" value="Unassembled WGS sequence"/>
</dbReference>
<evidence type="ECO:0000313" key="2">
    <source>
        <dbReference type="EMBL" id="KAK6733410.1"/>
    </source>
</evidence>
<proteinExistence type="predicted"/>
<keyword evidence="1" id="KW-0732">Signal</keyword>
<feature type="signal peptide" evidence="1">
    <location>
        <begin position="1"/>
        <end position="19"/>
    </location>
</feature>
<comment type="caution">
    <text evidence="2">The sequence shown here is derived from an EMBL/GenBank/DDBJ whole genome shotgun (WGS) entry which is preliminary data.</text>
</comment>
<organism evidence="2 3">
    <name type="scientific">Necator americanus</name>
    <name type="common">Human hookworm</name>
    <dbReference type="NCBI Taxonomy" id="51031"/>
    <lineage>
        <taxon>Eukaryota</taxon>
        <taxon>Metazoa</taxon>
        <taxon>Ecdysozoa</taxon>
        <taxon>Nematoda</taxon>
        <taxon>Chromadorea</taxon>
        <taxon>Rhabditida</taxon>
        <taxon>Rhabditina</taxon>
        <taxon>Rhabditomorpha</taxon>
        <taxon>Strongyloidea</taxon>
        <taxon>Ancylostomatidae</taxon>
        <taxon>Bunostominae</taxon>
        <taxon>Necator</taxon>
    </lineage>
</organism>
<dbReference type="EMBL" id="JAVFWL010000002">
    <property type="protein sequence ID" value="KAK6733410.1"/>
    <property type="molecule type" value="Genomic_DNA"/>
</dbReference>
<reference evidence="2 3" key="1">
    <citation type="submission" date="2023-08" db="EMBL/GenBank/DDBJ databases">
        <title>A Necator americanus chromosomal reference genome.</title>
        <authorList>
            <person name="Ilik V."/>
            <person name="Petrzelkova K.J."/>
            <person name="Pardy F."/>
            <person name="Fuh T."/>
            <person name="Niatou-Singa F.S."/>
            <person name="Gouil Q."/>
            <person name="Baker L."/>
            <person name="Ritchie M.E."/>
            <person name="Jex A.R."/>
            <person name="Gazzola D."/>
            <person name="Li H."/>
            <person name="Toshio Fujiwara R."/>
            <person name="Zhan B."/>
            <person name="Aroian R.V."/>
            <person name="Pafco B."/>
            <person name="Schwarz E.M."/>
        </authorList>
    </citation>
    <scope>NUCLEOTIDE SEQUENCE [LARGE SCALE GENOMIC DNA]</scope>
    <source>
        <strain evidence="2 3">Aroian</strain>
        <tissue evidence="2">Whole animal</tissue>
    </source>
</reference>
<keyword evidence="3" id="KW-1185">Reference proteome</keyword>
<evidence type="ECO:0000256" key="1">
    <source>
        <dbReference type="SAM" id="SignalP"/>
    </source>
</evidence>
<feature type="chain" id="PRO_5046464056" evidence="1">
    <location>
        <begin position="20"/>
        <end position="207"/>
    </location>
</feature>
<name>A0ABR1C7K2_NECAM</name>
<sequence>MAGIVGIIVVCFSIRLVLTSSSDAPPRDPFVISNNAERSPRTIETTSNEKELLSSANNWGFVDDLTEWPENDAEMSTKNIPEKIITTTPYYEEVDPDRNGLLKDIGTINVGFGVGVGVPGNDPVRVGSRVGVGFGASGLAGKLPIGEDIYPRQGEWQSLNDYDGNKANIVPDRARKYWQAVREGRIKIPHYRPASSLVGVGGNIGVG</sequence>